<dbReference type="Pfam" id="PF13196">
    <property type="entry name" value="DUF4012"/>
    <property type="match status" value="1"/>
</dbReference>
<keyword evidence="2" id="KW-1185">Reference proteome</keyword>
<evidence type="ECO:0000313" key="1">
    <source>
        <dbReference type="EMBL" id="PJJ61800.1"/>
    </source>
</evidence>
<dbReference type="InterPro" id="IPR025101">
    <property type="entry name" value="DUF4012"/>
</dbReference>
<reference evidence="1 2" key="1">
    <citation type="submission" date="2017-11" db="EMBL/GenBank/DDBJ databases">
        <title>Genomic Encyclopedia of Archaeal and Bacterial Type Strains, Phase II (KMG-II): From Individual Species to Whole Genera.</title>
        <authorList>
            <person name="Goeker M."/>
        </authorList>
    </citation>
    <scope>NUCLEOTIDE SEQUENCE [LARGE SCALE GENOMIC DNA]</scope>
    <source>
        <strain evidence="1 2">DSM 25625</strain>
    </source>
</reference>
<proteinExistence type="predicted"/>
<gene>
    <name evidence="1" type="ORF">CLV54_1587</name>
</gene>
<dbReference type="AlphaFoldDB" id="A0A2M9BV24"/>
<organism evidence="1 2">
    <name type="scientific">Compostimonas suwonensis</name>
    <dbReference type="NCBI Taxonomy" id="1048394"/>
    <lineage>
        <taxon>Bacteria</taxon>
        <taxon>Bacillati</taxon>
        <taxon>Actinomycetota</taxon>
        <taxon>Actinomycetes</taxon>
        <taxon>Micrococcales</taxon>
        <taxon>Microbacteriaceae</taxon>
        <taxon>Compostimonas</taxon>
    </lineage>
</organism>
<name>A0A2M9BV24_9MICO</name>
<accession>A0A2M9BV24</accession>
<evidence type="ECO:0000313" key="2">
    <source>
        <dbReference type="Proteomes" id="UP000230161"/>
    </source>
</evidence>
<protein>
    <submittedName>
        <fullName evidence="1">Uncharacterized protein DUF4012</fullName>
    </submittedName>
</protein>
<dbReference type="EMBL" id="PGFB01000003">
    <property type="protein sequence ID" value="PJJ61800.1"/>
    <property type="molecule type" value="Genomic_DNA"/>
</dbReference>
<dbReference type="Proteomes" id="UP000230161">
    <property type="component" value="Unassembled WGS sequence"/>
</dbReference>
<sequence>MLIAGLGCAAWLATRVLIVKNDLEAAQTLVDQLQAQATSFDLDALAGTSDQLQTRSAGAVAGADDPIWRAAEYIPVLGENLSAVRIVAGSIDDIVQQVAVPAIDTLSTFDLGARDPVTGGFDLTPLDKAKTILASATTVFGDAKQKMSTIDTANTIGPVKAAVEKFDGLLTTADTAITQMTPLVDVAGNVLGQNGPRSYLLAFQNNAESTALGGSAAAYSLMSIDNGSIAMVGQANSGNFVEGVPVDVPVDQSALDLYGSYLVDHINTSTSRPDFPTAASIMRAFWLRDQGSSVDGVISIDPLALARILEATGPITLSSGDVLSSDNAVSLLVNGVYMRYPRNEDAPLADAFFQAAASEIINKITTGDFDIKTMTRAITEGINHGSIMMWSASPDEQALLDGTPLQGTLPKTNDEKTVIGVYYRDTSASKIDYYLQTSTRTTTDVCTAPANPTFSTSVTLHSNLTVDEADALPQYVMSRDWLGEKFRTEIFVYGPIGASVSDARVDVQGLETIVTGRTDDLGRPVASFAAYLAPGETTTVTATFIGAPGAYGPLEVRGTPMINTTENVIEPPSCG</sequence>
<comment type="caution">
    <text evidence="1">The sequence shown here is derived from an EMBL/GenBank/DDBJ whole genome shotgun (WGS) entry which is preliminary data.</text>
</comment>